<dbReference type="AlphaFoldDB" id="A0A1Y5Q3B9"/>
<gene>
    <name evidence="2" type="ORF">SPPYR_3167</name>
</gene>
<proteinExistence type="predicted"/>
<accession>A0A1Y5Q3B9</accession>
<name>A0A1Y5Q3B9_9SPHN</name>
<dbReference type="KEGG" id="sphu:SPPYR_3167"/>
<evidence type="ECO:0000313" key="2">
    <source>
        <dbReference type="EMBL" id="SBV34287.1"/>
    </source>
</evidence>
<reference evidence="2" key="1">
    <citation type="submission" date="2016-03" db="EMBL/GenBank/DDBJ databases">
        <authorList>
            <person name="Ploux O."/>
        </authorList>
    </citation>
    <scope>NUCLEOTIDE SEQUENCE</scope>
    <source>
        <strain evidence="2">UC10</strain>
    </source>
</reference>
<dbReference type="EMBL" id="LT598653">
    <property type="protein sequence ID" value="SBV34287.1"/>
    <property type="molecule type" value="Genomic_DNA"/>
</dbReference>
<feature type="compositionally biased region" description="Pro residues" evidence="1">
    <location>
        <begin position="58"/>
        <end position="67"/>
    </location>
</feature>
<evidence type="ECO:0000256" key="1">
    <source>
        <dbReference type="SAM" id="MobiDB-lite"/>
    </source>
</evidence>
<sequence>MSLPSRKREGQRDLRTCSLVAAGWATHTQPLASLAPPGSGSVVPPARPEPAGGWFTQCPPPASGREI</sequence>
<protein>
    <submittedName>
        <fullName evidence="2">Uncharacterized protein</fullName>
    </submittedName>
</protein>
<organism evidence="2">
    <name type="scientific">uncultured Sphingopyxis sp</name>
    <dbReference type="NCBI Taxonomy" id="310581"/>
    <lineage>
        <taxon>Bacteria</taxon>
        <taxon>Pseudomonadati</taxon>
        <taxon>Pseudomonadota</taxon>
        <taxon>Alphaproteobacteria</taxon>
        <taxon>Sphingomonadales</taxon>
        <taxon>Sphingomonadaceae</taxon>
        <taxon>Sphingopyxis</taxon>
        <taxon>environmental samples</taxon>
    </lineage>
</organism>
<feature type="region of interest" description="Disordered" evidence="1">
    <location>
        <begin position="30"/>
        <end position="67"/>
    </location>
</feature>